<dbReference type="PANTHER" id="PTHR47577:SF2">
    <property type="entry name" value="THAP DOMAIN CONTAINING 9"/>
    <property type="match status" value="1"/>
</dbReference>
<dbReference type="AlphaFoldDB" id="A0A6S7IKG4"/>
<dbReference type="Pfam" id="PF21788">
    <property type="entry name" value="TNP-like_GBD"/>
    <property type="match status" value="1"/>
</dbReference>
<sequence length="335" mass="38176">MNVRLAAQTLSSSVADAIEFLDIGMKNPKFQNSSGTVKFTRTIDRLFDMLNSRSSIGKGYKQPLRQSNKNVYEEILKTTANYLLQLKTDSASQQLATHRRKTFIIGFVATVKLTIEMADQIFSKPVRLIHVVMDDVQLRRKGESFKIVGVVNLGDLYEDMKVLQTGKDEAVIATHLLQFMFIGSTGFKFPVCYFPTIEVDPTTLYHQFWNAVYDLAEFGFKVLLAICDGAQANRTFIQCHFDDDAGKENFTTTNIYTGEPPVFMVDPSNYQVHLLKKGDHTDVLEKTVELLKVTSVLLKNFKNKKPYIGQAKMIDLSKWFERWETQAMSTDMAYH</sequence>
<reference evidence="3" key="1">
    <citation type="submission" date="2020-04" db="EMBL/GenBank/DDBJ databases">
        <authorList>
            <person name="Alioto T."/>
            <person name="Alioto T."/>
            <person name="Gomez Garrido J."/>
        </authorList>
    </citation>
    <scope>NUCLEOTIDE SEQUENCE</scope>
    <source>
        <strain evidence="3">A484AB</strain>
    </source>
</reference>
<dbReference type="PANTHER" id="PTHR47577">
    <property type="entry name" value="THAP DOMAIN-CONTAINING PROTEIN 6"/>
    <property type="match status" value="1"/>
</dbReference>
<organism evidence="3 4">
    <name type="scientific">Paramuricea clavata</name>
    <name type="common">Red gorgonian</name>
    <name type="synonym">Violescent sea-whip</name>
    <dbReference type="NCBI Taxonomy" id="317549"/>
    <lineage>
        <taxon>Eukaryota</taxon>
        <taxon>Metazoa</taxon>
        <taxon>Cnidaria</taxon>
        <taxon>Anthozoa</taxon>
        <taxon>Octocorallia</taxon>
        <taxon>Malacalcyonacea</taxon>
        <taxon>Plexauridae</taxon>
        <taxon>Paramuricea</taxon>
    </lineage>
</organism>
<evidence type="ECO:0000259" key="2">
    <source>
        <dbReference type="Pfam" id="PF21788"/>
    </source>
</evidence>
<feature type="domain" description="Transposable element P transposase-like RNase H" evidence="1">
    <location>
        <begin position="127"/>
        <end position="238"/>
    </location>
</feature>
<evidence type="ECO:0000259" key="1">
    <source>
        <dbReference type="Pfam" id="PF21787"/>
    </source>
</evidence>
<feature type="domain" description="Transposable element P transposase-like GTP-binding insertion" evidence="2">
    <location>
        <begin position="1"/>
        <end position="63"/>
    </location>
</feature>
<dbReference type="InterPro" id="IPR048365">
    <property type="entry name" value="TNP-like_RNaseH_N"/>
</dbReference>
<dbReference type="EMBL" id="CACRXK020010535">
    <property type="protein sequence ID" value="CAB4019585.1"/>
    <property type="molecule type" value="Genomic_DNA"/>
</dbReference>
<gene>
    <name evidence="3" type="ORF">PACLA_8A086151</name>
</gene>
<evidence type="ECO:0000313" key="3">
    <source>
        <dbReference type="EMBL" id="CAB4019585.1"/>
    </source>
</evidence>
<keyword evidence="4" id="KW-1185">Reference proteome</keyword>
<proteinExistence type="predicted"/>
<accession>A0A6S7IKG4</accession>
<dbReference type="Pfam" id="PF21787">
    <property type="entry name" value="TNP-like_RNaseH_N"/>
    <property type="match status" value="1"/>
</dbReference>
<evidence type="ECO:0000313" key="4">
    <source>
        <dbReference type="Proteomes" id="UP001152795"/>
    </source>
</evidence>
<name>A0A6S7IKG4_PARCT</name>
<dbReference type="Proteomes" id="UP001152795">
    <property type="component" value="Unassembled WGS sequence"/>
</dbReference>
<comment type="caution">
    <text evidence="3">The sequence shown here is derived from an EMBL/GenBank/DDBJ whole genome shotgun (WGS) entry which is preliminary data.</text>
</comment>
<dbReference type="InterPro" id="IPR048366">
    <property type="entry name" value="TNP-like_GBD"/>
</dbReference>
<protein>
    <submittedName>
        <fullName evidence="3">Uncharacterized protein</fullName>
    </submittedName>
</protein>